<proteinExistence type="inferred from homology"/>
<dbReference type="GO" id="GO:0005737">
    <property type="term" value="C:cytoplasm"/>
    <property type="evidence" value="ECO:0007669"/>
    <property type="project" value="TreeGrafter"/>
</dbReference>
<protein>
    <recommendedName>
        <fullName evidence="4">Tctex1 domain-containing protein 2</fullName>
    </recommendedName>
</protein>
<reference evidence="2 3" key="1">
    <citation type="journal article" date="2015" name="Genome Biol. Evol.">
        <title>Phylogenomic analyses indicate that early fungi evolved digesting cell walls of algal ancestors of land plants.</title>
        <authorList>
            <person name="Chang Y."/>
            <person name="Wang S."/>
            <person name="Sekimoto S."/>
            <person name="Aerts A.L."/>
            <person name="Choi C."/>
            <person name="Clum A."/>
            <person name="LaButti K.M."/>
            <person name="Lindquist E.A."/>
            <person name="Yee Ngan C."/>
            <person name="Ohm R.A."/>
            <person name="Salamov A.A."/>
            <person name="Grigoriev I.V."/>
            <person name="Spatafora J.W."/>
            <person name="Berbee M.L."/>
        </authorList>
    </citation>
    <scope>NUCLEOTIDE SEQUENCE [LARGE SCALE GENOMIC DNA]</scope>
    <source>
        <strain evidence="2 3">JEL478</strain>
    </source>
</reference>
<evidence type="ECO:0000313" key="2">
    <source>
        <dbReference type="EMBL" id="KXS10555.1"/>
    </source>
</evidence>
<evidence type="ECO:0008006" key="4">
    <source>
        <dbReference type="Google" id="ProtNLM"/>
    </source>
</evidence>
<dbReference type="EMBL" id="KQ965820">
    <property type="protein sequence ID" value="KXS10555.1"/>
    <property type="molecule type" value="Genomic_DNA"/>
</dbReference>
<organism evidence="2 3">
    <name type="scientific">Gonapodya prolifera (strain JEL478)</name>
    <name type="common">Monoblepharis prolifera</name>
    <dbReference type="NCBI Taxonomy" id="1344416"/>
    <lineage>
        <taxon>Eukaryota</taxon>
        <taxon>Fungi</taxon>
        <taxon>Fungi incertae sedis</taxon>
        <taxon>Chytridiomycota</taxon>
        <taxon>Chytridiomycota incertae sedis</taxon>
        <taxon>Monoblepharidomycetes</taxon>
        <taxon>Monoblepharidales</taxon>
        <taxon>Gonapodyaceae</taxon>
        <taxon>Gonapodya</taxon>
    </lineage>
</organism>
<dbReference type="AlphaFoldDB" id="A0A139A1Y7"/>
<accession>A0A139A1Y7</accession>
<gene>
    <name evidence="2" type="ORF">M427DRAFT_475352</name>
</gene>
<dbReference type="OrthoDB" id="10260741at2759"/>
<dbReference type="CDD" id="cd21459">
    <property type="entry name" value="DLC-like_TCTEX1D2"/>
    <property type="match status" value="1"/>
</dbReference>
<dbReference type="GO" id="GO:0007018">
    <property type="term" value="P:microtubule-based movement"/>
    <property type="evidence" value="ECO:0007669"/>
    <property type="project" value="TreeGrafter"/>
</dbReference>
<dbReference type="OMA" id="YVIRPNF"/>
<dbReference type="GO" id="GO:0045505">
    <property type="term" value="F:dynein intermediate chain binding"/>
    <property type="evidence" value="ECO:0007669"/>
    <property type="project" value="TreeGrafter"/>
</dbReference>
<dbReference type="GO" id="GO:0005868">
    <property type="term" value="C:cytoplasmic dynein complex"/>
    <property type="evidence" value="ECO:0007669"/>
    <property type="project" value="TreeGrafter"/>
</dbReference>
<dbReference type="Gene3D" id="3.30.1140.40">
    <property type="entry name" value="Tctex-1"/>
    <property type="match status" value="1"/>
</dbReference>
<name>A0A139A1Y7_GONPJ</name>
<keyword evidence="3" id="KW-1185">Reference proteome</keyword>
<evidence type="ECO:0000256" key="1">
    <source>
        <dbReference type="ARBA" id="ARBA00005361"/>
    </source>
</evidence>
<dbReference type="InterPro" id="IPR005334">
    <property type="entry name" value="Tctex-1-like"/>
</dbReference>
<dbReference type="Pfam" id="PF03645">
    <property type="entry name" value="Tctex-1"/>
    <property type="match status" value="1"/>
</dbReference>
<dbReference type="InterPro" id="IPR038586">
    <property type="entry name" value="Tctex-1-like_sf"/>
</dbReference>
<dbReference type="STRING" id="1344416.A0A139A1Y7"/>
<sequence length="123" mass="13853">MISDEKPVTSATTDGNTFVIRPNYKQKLIHQVLVDRLKTVQYDPESASKWTKEIADEVRNKIKELDLPRYKIAVSVTLGENRGEGARMACKCLWDADADGMAQDTLVTDSLFCVVAVFGVFYY</sequence>
<comment type="similarity">
    <text evidence="1">Belongs to the dynein light chain Tctex-type family.</text>
</comment>
<dbReference type="PANTHER" id="PTHR21255">
    <property type="entry name" value="T-COMPLEX-ASSOCIATED-TESTIS-EXPRESSED 1/ DYNEIN LIGHT CHAIN"/>
    <property type="match status" value="1"/>
</dbReference>
<evidence type="ECO:0000313" key="3">
    <source>
        <dbReference type="Proteomes" id="UP000070544"/>
    </source>
</evidence>
<dbReference type="Proteomes" id="UP000070544">
    <property type="component" value="Unassembled WGS sequence"/>
</dbReference>
<dbReference type="FunFam" id="3.30.1140.40:FF:000003">
    <property type="entry name" value="tctex1 domain-containing protein 2"/>
    <property type="match status" value="1"/>
</dbReference>
<dbReference type="PANTHER" id="PTHR21255:SF7">
    <property type="entry name" value="DYNEIN LIGHT CHAIN TCTEX-TYPE PROTEIN 2B"/>
    <property type="match status" value="1"/>
</dbReference>